<gene>
    <name evidence="2" type="ORF">SUTH_03436</name>
</gene>
<dbReference type="GO" id="GO:0020037">
    <property type="term" value="F:heme binding"/>
    <property type="evidence" value="ECO:0007669"/>
    <property type="project" value="InterPro"/>
</dbReference>
<evidence type="ECO:0000313" key="2">
    <source>
        <dbReference type="EMBL" id="BAO31206.1"/>
    </source>
</evidence>
<dbReference type="EMBL" id="AP012547">
    <property type="protein sequence ID" value="BAO31206.1"/>
    <property type="molecule type" value="Genomic_DNA"/>
</dbReference>
<feature type="signal peptide" evidence="1">
    <location>
        <begin position="1"/>
        <end position="27"/>
    </location>
</feature>
<name>W0SK31_9PROT</name>
<organism evidence="2 3">
    <name type="scientific">Sulfuritalea hydrogenivorans sk43H</name>
    <dbReference type="NCBI Taxonomy" id="1223802"/>
    <lineage>
        <taxon>Bacteria</taxon>
        <taxon>Pseudomonadati</taxon>
        <taxon>Pseudomonadota</taxon>
        <taxon>Betaproteobacteria</taxon>
        <taxon>Nitrosomonadales</taxon>
        <taxon>Sterolibacteriaceae</taxon>
        <taxon>Sulfuritalea</taxon>
    </lineage>
</organism>
<dbReference type="HOGENOM" id="CLU_1325792_0_0_4"/>
<dbReference type="KEGG" id="shd:SUTH_03436"/>
<evidence type="ECO:0000313" key="3">
    <source>
        <dbReference type="Proteomes" id="UP000031637"/>
    </source>
</evidence>
<accession>W0SK31</accession>
<evidence type="ECO:0008006" key="4">
    <source>
        <dbReference type="Google" id="ProtNLM"/>
    </source>
</evidence>
<protein>
    <recommendedName>
        <fullName evidence="4">Cytochrome c</fullName>
    </recommendedName>
</protein>
<keyword evidence="3" id="KW-1185">Reference proteome</keyword>
<proteinExistence type="predicted"/>
<reference evidence="2 3" key="1">
    <citation type="journal article" date="2014" name="Syst. Appl. Microbiol.">
        <title>Complete genomes of freshwater sulfur oxidizers Sulfuricella denitrificans skB26 and Sulfuritalea hydrogenivorans sk43H: genetic insights into the sulfur oxidation pathway of betaproteobacteria.</title>
        <authorList>
            <person name="Watanabe T."/>
            <person name="Kojima H."/>
            <person name="Fukui M."/>
        </authorList>
    </citation>
    <scope>NUCLEOTIDE SEQUENCE [LARGE SCALE GENOMIC DNA]</scope>
    <source>
        <strain evidence="2">DSM22779</strain>
    </source>
</reference>
<feature type="chain" id="PRO_5004795224" description="Cytochrome c" evidence="1">
    <location>
        <begin position="28"/>
        <end position="207"/>
    </location>
</feature>
<dbReference type="SUPFAM" id="SSF47175">
    <property type="entry name" value="Cytochromes"/>
    <property type="match status" value="1"/>
</dbReference>
<dbReference type="Proteomes" id="UP000031637">
    <property type="component" value="Chromosome"/>
</dbReference>
<dbReference type="AlphaFoldDB" id="W0SK31"/>
<dbReference type="GO" id="GO:0005506">
    <property type="term" value="F:iron ion binding"/>
    <property type="evidence" value="ECO:0007669"/>
    <property type="project" value="InterPro"/>
</dbReference>
<dbReference type="RefSeq" id="WP_052473745.1">
    <property type="nucleotide sequence ID" value="NZ_AP012547.1"/>
</dbReference>
<dbReference type="STRING" id="1223802.SUTH_03436"/>
<evidence type="ECO:0000256" key="1">
    <source>
        <dbReference type="SAM" id="SignalP"/>
    </source>
</evidence>
<sequence length="207" mass="22494">MFMKQKFVATLAAFAILGAAVAGPAGAAEEAKAAANGHTYPSIEKTSADTPKQYKMSPEFQAQIKKLPPEFIQQFKKMTSKHTRYSEDATARQVMMELLSDVQCTTAGLMVENGEMAADCAVRASRHRWPKGHLMAYVKLEQINVDSLATLPKINAQVEGGLERVAEMALKKDFVSAGAEMGKVLSGCSSCHNLFRFGKGDSPYIVE</sequence>
<dbReference type="GO" id="GO:0009055">
    <property type="term" value="F:electron transfer activity"/>
    <property type="evidence" value="ECO:0007669"/>
    <property type="project" value="InterPro"/>
</dbReference>
<dbReference type="InterPro" id="IPR010980">
    <property type="entry name" value="Cyt_c/b562"/>
</dbReference>
<dbReference type="GO" id="GO:0022900">
    <property type="term" value="P:electron transport chain"/>
    <property type="evidence" value="ECO:0007669"/>
    <property type="project" value="InterPro"/>
</dbReference>
<keyword evidence="1" id="KW-0732">Signal</keyword>